<dbReference type="Pfam" id="PF00535">
    <property type="entry name" value="Glycos_transf_2"/>
    <property type="match status" value="1"/>
</dbReference>
<evidence type="ECO:0000259" key="4">
    <source>
        <dbReference type="Pfam" id="PF00535"/>
    </source>
</evidence>
<dbReference type="SUPFAM" id="SSF53448">
    <property type="entry name" value="Nucleotide-diphospho-sugar transferases"/>
    <property type="match status" value="1"/>
</dbReference>
<evidence type="ECO:0000313" key="5">
    <source>
        <dbReference type="EMBL" id="MDR5654433.1"/>
    </source>
</evidence>
<dbReference type="RefSeq" id="WP_310458590.1">
    <property type="nucleotide sequence ID" value="NZ_JAVKPH010000026.1"/>
</dbReference>
<comment type="caution">
    <text evidence="5">The sequence shown here is derived from an EMBL/GenBank/DDBJ whole genome shotgun (WGS) entry which is preliminary data.</text>
</comment>
<evidence type="ECO:0000256" key="2">
    <source>
        <dbReference type="ARBA" id="ARBA00022676"/>
    </source>
</evidence>
<keyword evidence="3 5" id="KW-0808">Transferase</keyword>
<dbReference type="InterPro" id="IPR029044">
    <property type="entry name" value="Nucleotide-diphossugar_trans"/>
</dbReference>
<dbReference type="EC" id="2.4.-.-" evidence="5"/>
<dbReference type="Proteomes" id="UP001247754">
    <property type="component" value="Unassembled WGS sequence"/>
</dbReference>
<name>A0ABU1FCX5_9RHOB</name>
<keyword evidence="6" id="KW-1185">Reference proteome</keyword>
<dbReference type="GO" id="GO:0016757">
    <property type="term" value="F:glycosyltransferase activity"/>
    <property type="evidence" value="ECO:0007669"/>
    <property type="project" value="UniProtKB-KW"/>
</dbReference>
<organism evidence="5 6">
    <name type="scientific">Ruixingdingia sedimenti</name>
    <dbReference type="NCBI Taxonomy" id="3073604"/>
    <lineage>
        <taxon>Bacteria</taxon>
        <taxon>Pseudomonadati</taxon>
        <taxon>Pseudomonadota</taxon>
        <taxon>Alphaproteobacteria</taxon>
        <taxon>Rhodobacterales</taxon>
        <taxon>Paracoccaceae</taxon>
        <taxon>Ruixingdingia</taxon>
    </lineage>
</organism>
<dbReference type="InterPro" id="IPR050834">
    <property type="entry name" value="Glycosyltransf_2"/>
</dbReference>
<dbReference type="InterPro" id="IPR001173">
    <property type="entry name" value="Glyco_trans_2-like"/>
</dbReference>
<dbReference type="Gene3D" id="3.90.550.10">
    <property type="entry name" value="Spore Coat Polysaccharide Biosynthesis Protein SpsA, Chain A"/>
    <property type="match status" value="1"/>
</dbReference>
<reference evidence="5 6" key="1">
    <citation type="submission" date="2023-09" db="EMBL/GenBank/DDBJ databases">
        <title>Xinfangfangia sedmenti sp. nov., isolated the sedment.</title>
        <authorList>
            <person name="Xu L."/>
        </authorList>
    </citation>
    <scope>NUCLEOTIDE SEQUENCE [LARGE SCALE GENOMIC DNA]</scope>
    <source>
        <strain evidence="5 6">LG-4</strain>
    </source>
</reference>
<dbReference type="PANTHER" id="PTHR43685">
    <property type="entry name" value="GLYCOSYLTRANSFERASE"/>
    <property type="match status" value="1"/>
</dbReference>
<proteinExistence type="inferred from homology"/>
<gene>
    <name evidence="5" type="ORF">RGD00_17615</name>
</gene>
<comment type="similarity">
    <text evidence="1">Belongs to the glycosyltransferase 2 family.</text>
</comment>
<evidence type="ECO:0000313" key="6">
    <source>
        <dbReference type="Proteomes" id="UP001247754"/>
    </source>
</evidence>
<evidence type="ECO:0000256" key="1">
    <source>
        <dbReference type="ARBA" id="ARBA00006739"/>
    </source>
</evidence>
<feature type="domain" description="Glycosyltransferase 2-like" evidence="4">
    <location>
        <begin position="19"/>
        <end position="130"/>
    </location>
</feature>
<dbReference type="EMBL" id="JAVKPH010000026">
    <property type="protein sequence ID" value="MDR5654433.1"/>
    <property type="molecule type" value="Genomic_DNA"/>
</dbReference>
<keyword evidence="2 5" id="KW-0328">Glycosyltransferase</keyword>
<protein>
    <submittedName>
        <fullName evidence="5">Glycosyltransferase</fullName>
        <ecNumber evidence="5">2.4.-.-</ecNumber>
    </submittedName>
</protein>
<sequence>MTRLPEAPPQADTPEVVILLALYNGARHLGAQLESFCAQTHARWSLLVSDDGSDDDGPRMIRDFAAGQAGRRHVQLIEGPRSGFAQNFLHLLRVAGPLPGIVALSDQDDVWLPEKLARGVAALAAVPEGVPALYCSHWYICNADLSRRLMRRPFRRPPSFANALVQNMASGNSIMLNRAALDLVQQASRESAGIFCHDWWIYQMVAGAGGRVIYDPAPQVLYRQHGGNMIGANHTPLAGLVRLRMVLKGRYREWNARNVTALMASRQRLTPENLARLTDFARARSAGPAERWRLLRRAGVYRQQMAGNLAFWIAAVLGRI</sequence>
<accession>A0ABU1FCX5</accession>
<dbReference type="PANTHER" id="PTHR43685:SF5">
    <property type="entry name" value="GLYCOSYLTRANSFERASE EPSE-RELATED"/>
    <property type="match status" value="1"/>
</dbReference>
<evidence type="ECO:0000256" key="3">
    <source>
        <dbReference type="ARBA" id="ARBA00022679"/>
    </source>
</evidence>